<name>A0A5J4UK87_9EUKA</name>
<evidence type="ECO:0000313" key="2">
    <source>
        <dbReference type="Proteomes" id="UP000324800"/>
    </source>
</evidence>
<protein>
    <submittedName>
        <fullName evidence="1">Uncharacterized protein</fullName>
    </submittedName>
</protein>
<gene>
    <name evidence="1" type="ORF">EZS28_034359</name>
</gene>
<comment type="caution">
    <text evidence="1">The sequence shown here is derived from an EMBL/GenBank/DDBJ whole genome shotgun (WGS) entry which is preliminary data.</text>
</comment>
<accession>A0A5J4UK87</accession>
<proteinExistence type="predicted"/>
<dbReference type="EMBL" id="SNRW01015707">
    <property type="protein sequence ID" value="KAA6370115.1"/>
    <property type="molecule type" value="Genomic_DNA"/>
</dbReference>
<sequence length="101" mass="11566">MLTVEYNVIENYENRDTVTHLNAKQESTVVVVSEPAEGLAMCVQENCKGLMSSCILQQLPQQQVHSFKDIQLARFDRNTPVEILYPRATRKFLQKEVLKVA</sequence>
<dbReference type="Proteomes" id="UP000324800">
    <property type="component" value="Unassembled WGS sequence"/>
</dbReference>
<evidence type="ECO:0000313" key="1">
    <source>
        <dbReference type="EMBL" id="KAA6370115.1"/>
    </source>
</evidence>
<dbReference type="AlphaFoldDB" id="A0A5J4UK87"/>
<organism evidence="1 2">
    <name type="scientific">Streblomastix strix</name>
    <dbReference type="NCBI Taxonomy" id="222440"/>
    <lineage>
        <taxon>Eukaryota</taxon>
        <taxon>Metamonada</taxon>
        <taxon>Preaxostyla</taxon>
        <taxon>Oxymonadida</taxon>
        <taxon>Streblomastigidae</taxon>
        <taxon>Streblomastix</taxon>
    </lineage>
</organism>
<reference evidence="1 2" key="1">
    <citation type="submission" date="2019-03" db="EMBL/GenBank/DDBJ databases">
        <title>Single cell metagenomics reveals metabolic interactions within the superorganism composed of flagellate Streblomastix strix and complex community of Bacteroidetes bacteria on its surface.</title>
        <authorList>
            <person name="Treitli S.C."/>
            <person name="Kolisko M."/>
            <person name="Husnik F."/>
            <person name="Keeling P."/>
            <person name="Hampl V."/>
        </authorList>
    </citation>
    <scope>NUCLEOTIDE SEQUENCE [LARGE SCALE GENOMIC DNA]</scope>
    <source>
        <strain evidence="1">ST1C</strain>
    </source>
</reference>